<name>D3U2C0_ASPFM</name>
<dbReference type="PANTHER" id="PTHR10231">
    <property type="entry name" value="NUCLEOTIDE-SUGAR TRANSMEMBRANE TRANSPORTER"/>
    <property type="match status" value="1"/>
</dbReference>
<keyword evidence="4 6" id="KW-1133">Transmembrane helix</keyword>
<evidence type="ECO:0000256" key="5">
    <source>
        <dbReference type="ARBA" id="ARBA00023136"/>
    </source>
</evidence>
<dbReference type="GO" id="GO:0000139">
    <property type="term" value="C:Golgi membrane"/>
    <property type="evidence" value="ECO:0007669"/>
    <property type="project" value="InterPro"/>
</dbReference>
<dbReference type="EMBL" id="FJ747650">
    <property type="protein sequence ID" value="ACV60549.1"/>
    <property type="molecule type" value="mRNA"/>
</dbReference>
<keyword evidence="7" id="KW-0813">Transport</keyword>
<sequence>MLRVMNIYRFSLTGHTKAQVSTLAGILLLVLQNAASIILQHKIQSQSTTEDKHFDPLAGILLSELLKLTVCLLCIAHTAEEPQPLLATLKTNHEEATLPALLYTAASFAQSIGASSLPLLQYLALSQTKLILTPLLATFLLNQRFTLQHWTSTLAMTAGIILAQTGANAAAETQPRTAANPNIHAHPLLPGILAMLLSGSCVALGSLSIERSLKRAANNNTTTTAKGSAFFIRNAQLAAHSLLFALLSFLWKEKCRIDGSRFLEGLNRLVWVFVVLQASGGFLVAWCVRATSSVTKNYAQGMGFAIAAAGPLVVESKDVDGKLLVGVVLVLGAVVGSAFAGQSMTGTNVTEKREVKGVV</sequence>
<protein>
    <submittedName>
        <fullName evidence="7">Putative nucleotide sugar transporter</fullName>
    </submittedName>
</protein>
<feature type="transmembrane region" description="Helical" evidence="6">
    <location>
        <begin position="230"/>
        <end position="249"/>
    </location>
</feature>
<keyword evidence="3" id="KW-0256">Endoplasmic reticulum</keyword>
<keyword evidence="5 6" id="KW-0472">Membrane</keyword>
<dbReference type="InterPro" id="IPR007271">
    <property type="entry name" value="Nuc_sug_transpt"/>
</dbReference>
<evidence type="ECO:0000313" key="7">
    <source>
        <dbReference type="EMBL" id="ACV60549.1"/>
    </source>
</evidence>
<evidence type="ECO:0000256" key="3">
    <source>
        <dbReference type="ARBA" id="ARBA00022824"/>
    </source>
</evidence>
<keyword evidence="7" id="KW-0762">Sugar transport</keyword>
<feature type="transmembrane region" description="Helical" evidence="6">
    <location>
        <begin position="269"/>
        <end position="288"/>
    </location>
</feature>
<evidence type="ECO:0000256" key="6">
    <source>
        <dbReference type="SAM" id="Phobius"/>
    </source>
</evidence>
<comment type="subcellular location">
    <subcellularLocation>
        <location evidence="1">Endoplasmic reticulum membrane</location>
        <topology evidence="1">Multi-pass membrane protein</topology>
    </subcellularLocation>
</comment>
<accession>D3U2C0</accession>
<feature type="transmembrane region" description="Helical" evidence="6">
    <location>
        <begin position="323"/>
        <end position="341"/>
    </location>
</feature>
<evidence type="ECO:0000256" key="4">
    <source>
        <dbReference type="ARBA" id="ARBA00022989"/>
    </source>
</evidence>
<organism evidence="7">
    <name type="scientific">Aspergillus fumigatus</name>
    <name type="common">Neosartorya fumigata</name>
    <dbReference type="NCBI Taxonomy" id="746128"/>
    <lineage>
        <taxon>Eukaryota</taxon>
        <taxon>Fungi</taxon>
        <taxon>Dikarya</taxon>
        <taxon>Ascomycota</taxon>
        <taxon>Pezizomycotina</taxon>
        <taxon>Eurotiomycetes</taxon>
        <taxon>Eurotiomycetidae</taxon>
        <taxon>Eurotiales</taxon>
        <taxon>Aspergillaceae</taxon>
        <taxon>Aspergillus</taxon>
        <taxon>Aspergillus subgen. Fumigati</taxon>
    </lineage>
</organism>
<gene>
    <name evidence="7" type="ORF">AFUA_8G02090</name>
</gene>
<reference evidence="7" key="1">
    <citation type="submission" date="2009-02" db="EMBL/GenBank/DDBJ databases">
        <title>Nucleotide sugar transporters of Aspergillus fumigatus.</title>
        <authorList>
            <person name="Engel J."/>
            <person name="Routier F.H."/>
        </authorList>
    </citation>
    <scope>NUCLEOTIDE SEQUENCE</scope>
    <source>
        <strain evidence="7">D141</strain>
    </source>
</reference>
<evidence type="ECO:0000256" key="1">
    <source>
        <dbReference type="ARBA" id="ARBA00004477"/>
    </source>
</evidence>
<dbReference type="InterPro" id="IPR037185">
    <property type="entry name" value="EmrE-like"/>
</dbReference>
<keyword evidence="2 6" id="KW-0812">Transmembrane</keyword>
<evidence type="ECO:0000256" key="2">
    <source>
        <dbReference type="ARBA" id="ARBA00022692"/>
    </source>
</evidence>
<dbReference type="GO" id="GO:0015165">
    <property type="term" value="F:pyrimidine nucleotide-sugar transmembrane transporter activity"/>
    <property type="evidence" value="ECO:0007669"/>
    <property type="project" value="InterPro"/>
</dbReference>
<proteinExistence type="evidence at transcript level"/>
<dbReference type="AlphaFoldDB" id="D3U2C0"/>
<dbReference type="Pfam" id="PF04142">
    <property type="entry name" value="Nuc_sug_transp"/>
    <property type="match status" value="1"/>
</dbReference>
<feature type="transmembrane region" description="Helical" evidence="6">
    <location>
        <begin position="188"/>
        <end position="209"/>
    </location>
</feature>
<dbReference type="SUPFAM" id="SSF103481">
    <property type="entry name" value="Multidrug resistance efflux transporter EmrE"/>
    <property type="match status" value="1"/>
</dbReference>